<dbReference type="InterPro" id="IPR023772">
    <property type="entry name" value="DNA-bd_HTH_TetR-type_CS"/>
</dbReference>
<feature type="DNA-binding region" description="H-T-H motif" evidence="4">
    <location>
        <begin position="29"/>
        <end position="48"/>
    </location>
</feature>
<dbReference type="EMBL" id="JBHSCN010000005">
    <property type="protein sequence ID" value="MFC4244189.1"/>
    <property type="molecule type" value="Genomic_DNA"/>
</dbReference>
<name>A0ABV8Q8R2_9MICO</name>
<keyword evidence="1" id="KW-0805">Transcription regulation</keyword>
<evidence type="ECO:0000256" key="1">
    <source>
        <dbReference type="ARBA" id="ARBA00023015"/>
    </source>
</evidence>
<evidence type="ECO:0000256" key="3">
    <source>
        <dbReference type="ARBA" id="ARBA00023163"/>
    </source>
</evidence>
<dbReference type="PROSITE" id="PS50977">
    <property type="entry name" value="HTH_TETR_2"/>
    <property type="match status" value="1"/>
</dbReference>
<dbReference type="PRINTS" id="PR00455">
    <property type="entry name" value="HTHTETR"/>
</dbReference>
<dbReference type="PROSITE" id="PS01081">
    <property type="entry name" value="HTH_TETR_1"/>
    <property type="match status" value="1"/>
</dbReference>
<keyword evidence="2 4" id="KW-0238">DNA-binding</keyword>
<proteinExistence type="predicted"/>
<dbReference type="Gene3D" id="1.10.357.10">
    <property type="entry name" value="Tetracycline Repressor, domain 2"/>
    <property type="match status" value="1"/>
</dbReference>
<evidence type="ECO:0000256" key="4">
    <source>
        <dbReference type="PROSITE-ProRule" id="PRU00335"/>
    </source>
</evidence>
<evidence type="ECO:0000313" key="6">
    <source>
        <dbReference type="EMBL" id="MFC4244189.1"/>
    </source>
</evidence>
<dbReference type="RefSeq" id="WP_390229300.1">
    <property type="nucleotide sequence ID" value="NZ_JBHSCN010000005.1"/>
</dbReference>
<dbReference type="Proteomes" id="UP001595900">
    <property type="component" value="Unassembled WGS sequence"/>
</dbReference>
<keyword evidence="3" id="KW-0804">Transcription</keyword>
<reference evidence="7" key="1">
    <citation type="journal article" date="2019" name="Int. J. Syst. Evol. Microbiol.">
        <title>The Global Catalogue of Microorganisms (GCM) 10K type strain sequencing project: providing services to taxonomists for standard genome sequencing and annotation.</title>
        <authorList>
            <consortium name="The Broad Institute Genomics Platform"/>
            <consortium name="The Broad Institute Genome Sequencing Center for Infectious Disease"/>
            <person name="Wu L."/>
            <person name="Ma J."/>
        </authorList>
    </citation>
    <scope>NUCLEOTIDE SEQUENCE [LARGE SCALE GENOMIC DNA]</scope>
    <source>
        <strain evidence="7">CGMCC 1.10363</strain>
    </source>
</reference>
<evidence type="ECO:0000259" key="5">
    <source>
        <dbReference type="PROSITE" id="PS50977"/>
    </source>
</evidence>
<dbReference type="PANTHER" id="PTHR30055:SF238">
    <property type="entry name" value="MYCOFACTOCIN BIOSYNTHESIS TRANSCRIPTIONAL REGULATOR MFTR-RELATED"/>
    <property type="match status" value="1"/>
</dbReference>
<evidence type="ECO:0000256" key="2">
    <source>
        <dbReference type="ARBA" id="ARBA00023125"/>
    </source>
</evidence>
<dbReference type="PANTHER" id="PTHR30055">
    <property type="entry name" value="HTH-TYPE TRANSCRIPTIONAL REGULATOR RUTR"/>
    <property type="match status" value="1"/>
</dbReference>
<comment type="caution">
    <text evidence="6">The sequence shown here is derived from an EMBL/GenBank/DDBJ whole genome shotgun (WGS) entry which is preliminary data.</text>
</comment>
<accession>A0ABV8Q8R2</accession>
<organism evidence="6 7">
    <name type="scientific">Gryllotalpicola reticulitermitis</name>
    <dbReference type="NCBI Taxonomy" id="1184153"/>
    <lineage>
        <taxon>Bacteria</taxon>
        <taxon>Bacillati</taxon>
        <taxon>Actinomycetota</taxon>
        <taxon>Actinomycetes</taxon>
        <taxon>Micrococcales</taxon>
        <taxon>Microbacteriaceae</taxon>
        <taxon>Gryllotalpicola</taxon>
    </lineage>
</organism>
<dbReference type="InterPro" id="IPR009057">
    <property type="entry name" value="Homeodomain-like_sf"/>
</dbReference>
<dbReference type="InterPro" id="IPR001647">
    <property type="entry name" value="HTH_TetR"/>
</dbReference>
<dbReference type="InterPro" id="IPR050109">
    <property type="entry name" value="HTH-type_TetR-like_transc_reg"/>
</dbReference>
<sequence length="198" mass="21791">MSRWSPDARERLEAAALDLFEEQGFAATTVPQIAERAGLTTRTFFRHFADKREVIYADDQLPAIARRILAEAPSDADPLELIVEGIRRFADDELEQQRAKVLRRTAIIMSDAGLLERSLRKRADLAAAIRIGYLERGIPTTTATLLAETVASVVETSLAAWVGGDDGRPLSDITAEQLRMLRAALTTDATRLDAQGKS</sequence>
<dbReference type="Pfam" id="PF00440">
    <property type="entry name" value="TetR_N"/>
    <property type="match status" value="1"/>
</dbReference>
<dbReference type="SUPFAM" id="SSF46689">
    <property type="entry name" value="Homeodomain-like"/>
    <property type="match status" value="1"/>
</dbReference>
<protein>
    <submittedName>
        <fullName evidence="6">TetR/AcrR family transcriptional regulator</fullName>
    </submittedName>
</protein>
<keyword evidence="7" id="KW-1185">Reference proteome</keyword>
<gene>
    <name evidence="6" type="ORF">ACFOYW_12470</name>
</gene>
<evidence type="ECO:0000313" key="7">
    <source>
        <dbReference type="Proteomes" id="UP001595900"/>
    </source>
</evidence>
<feature type="domain" description="HTH tetR-type" evidence="5">
    <location>
        <begin position="6"/>
        <end position="66"/>
    </location>
</feature>